<dbReference type="NCBIfam" id="TIGR02532">
    <property type="entry name" value="IV_pilin_GFxxxE"/>
    <property type="match status" value="1"/>
</dbReference>
<keyword evidence="1" id="KW-0812">Transmembrane</keyword>
<evidence type="ECO:0000313" key="2">
    <source>
        <dbReference type="EMBL" id="TYK67147.1"/>
    </source>
</evidence>
<evidence type="ECO:0000256" key="1">
    <source>
        <dbReference type="SAM" id="Phobius"/>
    </source>
</evidence>
<feature type="transmembrane region" description="Helical" evidence="1">
    <location>
        <begin position="12"/>
        <end position="34"/>
    </location>
</feature>
<dbReference type="RefSeq" id="WP_101343294.1">
    <property type="nucleotide sequence ID" value="NZ_PJAI02000001.1"/>
</dbReference>
<sequence>MKNSVNIKANQKGFTLIELVVVIVILGILAVTAAPKFIDLTGDAKASVVQAVQGSLSSAADMAYAKRLVLGVSEGGTTSIGNSTITFVNGYPDAETISDLIDINTDVSNPDFTIVEQATATTFTHAQAATAAECLVTYTEAEADEKPLIISTVTDC</sequence>
<keyword evidence="1" id="KW-0472">Membrane</keyword>
<dbReference type="PANTHER" id="PTHR30093:SF7">
    <property type="entry name" value="MSHA MAJOR PILIN SUBUNIT MSHA"/>
    <property type="match status" value="1"/>
</dbReference>
<reference evidence="2 3" key="1">
    <citation type="submission" date="2019-08" db="EMBL/GenBank/DDBJ databases">
        <title>Microbe sample from Colwellia echini.</title>
        <authorList>
            <person name="Christiansen L."/>
            <person name="Pathiraja D."/>
            <person name="Schultz-Johansen M."/>
            <person name="Choi I.-G."/>
            <person name="Stougaard P."/>
        </authorList>
    </citation>
    <scope>NUCLEOTIDE SEQUENCE [LARGE SCALE GENOMIC DNA]</scope>
    <source>
        <strain evidence="2 3">A3</strain>
    </source>
</reference>
<dbReference type="Proteomes" id="UP000815846">
    <property type="component" value="Unassembled WGS sequence"/>
</dbReference>
<organism evidence="2 3">
    <name type="scientific">Colwellia echini</name>
    <dbReference type="NCBI Taxonomy" id="1982103"/>
    <lineage>
        <taxon>Bacteria</taxon>
        <taxon>Pseudomonadati</taxon>
        <taxon>Pseudomonadota</taxon>
        <taxon>Gammaproteobacteria</taxon>
        <taxon>Alteromonadales</taxon>
        <taxon>Colwelliaceae</taxon>
        <taxon>Colwellia</taxon>
    </lineage>
</organism>
<dbReference type="PANTHER" id="PTHR30093">
    <property type="entry name" value="GENERAL SECRETION PATHWAY PROTEIN G"/>
    <property type="match status" value="1"/>
</dbReference>
<comment type="caution">
    <text evidence="2">The sequence shown here is derived from an EMBL/GenBank/DDBJ whole genome shotgun (WGS) entry which is preliminary data.</text>
</comment>
<name>A0ABY3N1N9_9GAMM</name>
<dbReference type="SUPFAM" id="SSF54523">
    <property type="entry name" value="Pili subunits"/>
    <property type="match status" value="1"/>
</dbReference>
<protein>
    <submittedName>
        <fullName evidence="2">Prepilin-type N-terminal cleavage/methylation domain-containing protein</fullName>
    </submittedName>
</protein>
<evidence type="ECO:0000313" key="3">
    <source>
        <dbReference type="Proteomes" id="UP000815846"/>
    </source>
</evidence>
<keyword evidence="3" id="KW-1185">Reference proteome</keyword>
<accession>A0ABY3N1N9</accession>
<dbReference type="InterPro" id="IPR045584">
    <property type="entry name" value="Pilin-like"/>
</dbReference>
<dbReference type="PROSITE" id="PS00409">
    <property type="entry name" value="PROKAR_NTER_METHYL"/>
    <property type="match status" value="1"/>
</dbReference>
<proteinExistence type="predicted"/>
<dbReference type="EMBL" id="PJAI02000001">
    <property type="protein sequence ID" value="TYK67147.1"/>
    <property type="molecule type" value="Genomic_DNA"/>
</dbReference>
<gene>
    <name evidence="2" type="ORF">CWS31_001015</name>
</gene>
<keyword evidence="1" id="KW-1133">Transmembrane helix</keyword>
<dbReference type="Pfam" id="PF07963">
    <property type="entry name" value="N_methyl"/>
    <property type="match status" value="1"/>
</dbReference>
<dbReference type="Gene3D" id="3.30.700.10">
    <property type="entry name" value="Glycoprotein, Type 4 Pilin"/>
    <property type="match status" value="1"/>
</dbReference>
<dbReference type="InterPro" id="IPR012902">
    <property type="entry name" value="N_methyl_site"/>
</dbReference>